<dbReference type="SMART" id="SM00564">
    <property type="entry name" value="PQQ"/>
    <property type="match status" value="6"/>
</dbReference>
<accession>L9W667</accession>
<dbReference type="eggNOG" id="arCOG02556">
    <property type="taxonomic scope" value="Archaea"/>
</dbReference>
<dbReference type="STRING" id="1230460.C495_12225"/>
<dbReference type="Proteomes" id="UP000011661">
    <property type="component" value="Unassembled WGS sequence"/>
</dbReference>
<dbReference type="Gene3D" id="2.140.10.10">
    <property type="entry name" value="Quinoprotein alcohol dehydrogenase-like superfamily"/>
    <property type="match status" value="1"/>
</dbReference>
<feature type="domain" description="Pyrrolo-quinoline quinone repeat" evidence="1">
    <location>
        <begin position="161"/>
        <end position="247"/>
    </location>
</feature>
<dbReference type="AlphaFoldDB" id="L9W667"/>
<dbReference type="RefSeq" id="WP_008163280.1">
    <property type="nucleotide sequence ID" value="NZ_AOHX01000041.1"/>
</dbReference>
<dbReference type="Pfam" id="PF13360">
    <property type="entry name" value="PQQ_2"/>
    <property type="match status" value="2"/>
</dbReference>
<dbReference type="Gene3D" id="2.40.128.630">
    <property type="match status" value="1"/>
</dbReference>
<dbReference type="SUPFAM" id="SSF50998">
    <property type="entry name" value="Quinoprotein alcohol dehydrogenase-like"/>
    <property type="match status" value="3"/>
</dbReference>
<evidence type="ECO:0000259" key="1">
    <source>
        <dbReference type="Pfam" id="PF13360"/>
    </source>
</evidence>
<dbReference type="InterPro" id="IPR015943">
    <property type="entry name" value="WD40/YVTN_repeat-like_dom_sf"/>
</dbReference>
<feature type="domain" description="Pyrrolo-quinoline quinone repeat" evidence="1">
    <location>
        <begin position="315"/>
        <end position="400"/>
    </location>
</feature>
<dbReference type="PANTHER" id="PTHR34512:SF30">
    <property type="entry name" value="OUTER MEMBRANE PROTEIN ASSEMBLY FACTOR BAMB"/>
    <property type="match status" value="1"/>
</dbReference>
<keyword evidence="3" id="KW-1185">Reference proteome</keyword>
<dbReference type="EMBL" id="AOHX01000041">
    <property type="protein sequence ID" value="ELY43828.1"/>
    <property type="molecule type" value="Genomic_DNA"/>
</dbReference>
<protein>
    <submittedName>
        <fullName evidence="2">Pyrrolo-quinoline quinone</fullName>
    </submittedName>
</protein>
<dbReference type="PATRIC" id="fig|1230460.4.peg.2485"/>
<sequence>MPSRRWLLAGASATLAGLIGGHAVADQAGTEAVDWPMARYDAAGTGHNPNTTGPRDDVQIAWDRDLAASARGVLPPILHTDTLYVVGGAVTALEAETGTVEFTRDGDYQSSPARADADVYRTDTLAVSSPDGLAGLNAGGGIDLPLLGSQFGLERWDGPSEVSRSSIFGPPNAPPPIAVDDTIYAAVPGTNHLVALAANDGTERWRTVHGAGSGLYRPAVRDGIVYAVDYAHELGAYDAETGERRWLEEIDDRPPYAPTATDEGVVVPGRESVTCLDADEGRIRWTYDHDGNVSDADRAAAAVANGRVFVVDSVGSLHAIDLESGEAVWTAAFGGVASPVVADGVVYVTRRTVGLDAFDAATGEHRWTFDVEWPTSAPIVSGGRLYVVQNRRVLALEEADR</sequence>
<dbReference type="InterPro" id="IPR018391">
    <property type="entry name" value="PQQ_b-propeller_rpt"/>
</dbReference>
<dbReference type="PANTHER" id="PTHR34512">
    <property type="entry name" value="CELL SURFACE PROTEIN"/>
    <property type="match status" value="1"/>
</dbReference>
<evidence type="ECO:0000313" key="3">
    <source>
        <dbReference type="Proteomes" id="UP000011661"/>
    </source>
</evidence>
<gene>
    <name evidence="2" type="ORF">C495_12225</name>
</gene>
<name>L9W667_9EURY</name>
<evidence type="ECO:0000313" key="2">
    <source>
        <dbReference type="EMBL" id="ELY43828.1"/>
    </source>
</evidence>
<dbReference type="InterPro" id="IPR011047">
    <property type="entry name" value="Quinoprotein_ADH-like_sf"/>
</dbReference>
<dbReference type="OrthoDB" id="169171at2157"/>
<proteinExistence type="predicted"/>
<reference evidence="2 3" key="1">
    <citation type="journal article" date="2014" name="PLoS Genet.">
        <title>Phylogenetically driven sequencing of extremely halophilic archaea reveals strategies for static and dynamic osmo-response.</title>
        <authorList>
            <person name="Becker E.A."/>
            <person name="Seitzer P.M."/>
            <person name="Tritt A."/>
            <person name="Larsen D."/>
            <person name="Krusor M."/>
            <person name="Yao A.I."/>
            <person name="Wu D."/>
            <person name="Madern D."/>
            <person name="Eisen J.A."/>
            <person name="Darling A.E."/>
            <person name="Facciotti M.T."/>
        </authorList>
    </citation>
    <scope>NUCLEOTIDE SEQUENCE [LARGE SCALE GENOMIC DNA]</scope>
    <source>
        <strain evidence="2 3">JCM 14089</strain>
    </source>
</reference>
<dbReference type="Gene3D" id="2.130.10.10">
    <property type="entry name" value="YVTN repeat-like/Quinoprotein amine dehydrogenase"/>
    <property type="match status" value="1"/>
</dbReference>
<dbReference type="InterPro" id="IPR002372">
    <property type="entry name" value="PQQ_rpt_dom"/>
</dbReference>
<comment type="caution">
    <text evidence="2">The sequence shown here is derived from an EMBL/GenBank/DDBJ whole genome shotgun (WGS) entry which is preliminary data.</text>
</comment>
<organism evidence="2 3">
    <name type="scientific">Natronorubrum sulfidifaciens JCM 14089</name>
    <dbReference type="NCBI Taxonomy" id="1230460"/>
    <lineage>
        <taxon>Archaea</taxon>
        <taxon>Methanobacteriati</taxon>
        <taxon>Methanobacteriota</taxon>
        <taxon>Stenosarchaea group</taxon>
        <taxon>Halobacteria</taxon>
        <taxon>Halobacteriales</taxon>
        <taxon>Natrialbaceae</taxon>
        <taxon>Natronorubrum</taxon>
    </lineage>
</organism>